<protein>
    <submittedName>
        <fullName evidence="2">Cupin domain-containing protein</fullName>
    </submittedName>
</protein>
<dbReference type="RefSeq" id="WP_380718083.1">
    <property type="nucleotide sequence ID" value="NZ_JBHSGI010000016.1"/>
</dbReference>
<comment type="caution">
    <text evidence="2">The sequence shown here is derived from an EMBL/GenBank/DDBJ whole genome shotgun (WGS) entry which is preliminary data.</text>
</comment>
<dbReference type="InterPro" id="IPR011051">
    <property type="entry name" value="RmlC_Cupin_sf"/>
</dbReference>
<dbReference type="Pfam" id="PF05899">
    <property type="entry name" value="Cupin_3"/>
    <property type="match status" value="1"/>
</dbReference>
<accession>A0ABV9KI94</accession>
<gene>
    <name evidence="2" type="ORF">ACFO5X_13890</name>
</gene>
<dbReference type="Gene3D" id="2.60.120.10">
    <property type="entry name" value="Jelly Rolls"/>
    <property type="match status" value="1"/>
</dbReference>
<proteinExistence type="predicted"/>
<dbReference type="PANTHER" id="PTHR40943">
    <property type="entry name" value="CYTOPLASMIC PROTEIN-RELATED"/>
    <property type="match status" value="1"/>
</dbReference>
<dbReference type="SUPFAM" id="SSF51182">
    <property type="entry name" value="RmlC-like cupins"/>
    <property type="match status" value="1"/>
</dbReference>
<feature type="domain" description="(S)-ureidoglycine aminohydrolase cupin" evidence="1">
    <location>
        <begin position="40"/>
        <end position="113"/>
    </location>
</feature>
<evidence type="ECO:0000313" key="2">
    <source>
        <dbReference type="EMBL" id="MFC4669650.1"/>
    </source>
</evidence>
<dbReference type="InterPro" id="IPR008579">
    <property type="entry name" value="UGlyAH_Cupin_dom"/>
</dbReference>
<sequence>MSQIVSLSTAPAAEPLDVVVAPDRILDGAPTFRRWELDSARDGQVRTGIFSGSEGSNASIKGETFEFCHLLEGEVEITETGGETHTYRAGDSFLLKPGFTGVWKTLKPYRKIYVAVA</sequence>
<dbReference type="Proteomes" id="UP001595973">
    <property type="component" value="Unassembled WGS sequence"/>
</dbReference>
<reference evidence="3" key="1">
    <citation type="journal article" date="2019" name="Int. J. Syst. Evol. Microbiol.">
        <title>The Global Catalogue of Microorganisms (GCM) 10K type strain sequencing project: providing services to taxonomists for standard genome sequencing and annotation.</title>
        <authorList>
            <consortium name="The Broad Institute Genomics Platform"/>
            <consortium name="The Broad Institute Genome Sequencing Center for Infectious Disease"/>
            <person name="Wu L."/>
            <person name="Ma J."/>
        </authorList>
    </citation>
    <scope>NUCLEOTIDE SEQUENCE [LARGE SCALE GENOMIC DNA]</scope>
    <source>
        <strain evidence="3">CGMCC 4.7283</strain>
    </source>
</reference>
<evidence type="ECO:0000313" key="3">
    <source>
        <dbReference type="Proteomes" id="UP001595973"/>
    </source>
</evidence>
<keyword evidence="3" id="KW-1185">Reference proteome</keyword>
<evidence type="ECO:0000259" key="1">
    <source>
        <dbReference type="Pfam" id="PF05899"/>
    </source>
</evidence>
<organism evidence="2 3">
    <name type="scientific">Seohaeicola nanhaiensis</name>
    <dbReference type="NCBI Taxonomy" id="1387282"/>
    <lineage>
        <taxon>Bacteria</taxon>
        <taxon>Pseudomonadati</taxon>
        <taxon>Pseudomonadota</taxon>
        <taxon>Alphaproteobacteria</taxon>
        <taxon>Rhodobacterales</taxon>
        <taxon>Roseobacteraceae</taxon>
        <taxon>Seohaeicola</taxon>
    </lineage>
</organism>
<name>A0ABV9KI94_9RHOB</name>
<dbReference type="EMBL" id="JBHSGI010000016">
    <property type="protein sequence ID" value="MFC4669650.1"/>
    <property type="molecule type" value="Genomic_DNA"/>
</dbReference>
<dbReference type="InterPro" id="IPR014710">
    <property type="entry name" value="RmlC-like_jellyroll"/>
</dbReference>
<dbReference type="PANTHER" id="PTHR40943:SF2">
    <property type="entry name" value="(S)-UREIDOGLYCINE AMINOHYDROLASE CUPIN DOMAIN-CONTAINING PROTEIN"/>
    <property type="match status" value="1"/>
</dbReference>
<dbReference type="CDD" id="cd02227">
    <property type="entry name" value="cupin_TM1112-like"/>
    <property type="match status" value="1"/>
</dbReference>